<gene>
    <name evidence="3" type="ORF">FHL15_009798</name>
</gene>
<dbReference type="STRING" id="2512241.A0A553HN31"/>
<dbReference type="SUPFAM" id="SSF89372">
    <property type="entry name" value="Fucose-specific lectin"/>
    <property type="match status" value="1"/>
</dbReference>
<keyword evidence="2" id="KW-0472">Membrane</keyword>
<comment type="caution">
    <text evidence="3">The sequence shown here is derived from an EMBL/GenBank/DDBJ whole genome shotgun (WGS) entry which is preliminary data.</text>
</comment>
<evidence type="ECO:0000313" key="3">
    <source>
        <dbReference type="EMBL" id="TRX89361.1"/>
    </source>
</evidence>
<feature type="transmembrane region" description="Helical" evidence="2">
    <location>
        <begin position="65"/>
        <end position="87"/>
    </location>
</feature>
<keyword evidence="2" id="KW-0812">Transmembrane</keyword>
<keyword evidence="2" id="KW-1133">Transmembrane helix</keyword>
<name>A0A553HN31_9PEZI</name>
<reference evidence="4" key="1">
    <citation type="submission" date="2019-06" db="EMBL/GenBank/DDBJ databases">
        <title>Draft genome sequence of the griseofulvin-producing fungus Xylaria cubensis strain G536.</title>
        <authorList>
            <person name="Mead M.E."/>
            <person name="Raja H.A."/>
            <person name="Steenwyk J.L."/>
            <person name="Knowles S.L."/>
            <person name="Oberlies N.H."/>
            <person name="Rokas A."/>
        </authorList>
    </citation>
    <scope>NUCLEOTIDE SEQUENCE [LARGE SCALE GENOMIC DNA]</scope>
    <source>
        <strain evidence="4">G536</strain>
    </source>
</reference>
<dbReference type="Proteomes" id="UP000319160">
    <property type="component" value="Unassembled WGS sequence"/>
</dbReference>
<sequence>MVDQPGLEVAPSTPPEAVLHFPSTLKSFTAREDKYFVRISSEETNSTVLINPTQTLRTRRSKKKIILWVGILFIVIVAVAAILGGVLGSRRSGNSSPTLASPSPTSTPVPPDSPRLNSRLTASGWRINGGFFKLRVFYQDQSDDLRFSEYNNDGRGWARSQKVEREGVLSITGMGATSILYSDPMEFFFLSKSSFLSGSNFKEGTTPFGGVDDSIDSYPLSLHSKSRLGTYWPYIVMQKPDLSLHLVAVTAFPVWQNRSLGISALEGTALAVVPQSTSYDNPNPAALMYRRNDGLLSLCSLNFNLTCNDMGVATIDLPQTSSFGAFAVARKGDTKNATDMYILYQNASNDLEYSHYFGGSWEPGQVANALKNADPSTDITCLTEGIWPGYAVMSSAYDMSRCYFLSNGRVREVGFDGMTWTDMGEVPLE</sequence>
<protein>
    <recommendedName>
        <fullName evidence="5">Fucose-specific lectin</fullName>
    </recommendedName>
</protein>
<feature type="region of interest" description="Disordered" evidence="1">
    <location>
        <begin position="90"/>
        <end position="115"/>
    </location>
</feature>
<keyword evidence="4" id="KW-1185">Reference proteome</keyword>
<dbReference type="OrthoDB" id="3800077at2759"/>
<dbReference type="AlphaFoldDB" id="A0A553HN31"/>
<evidence type="ECO:0000256" key="2">
    <source>
        <dbReference type="SAM" id="Phobius"/>
    </source>
</evidence>
<organism evidence="3 4">
    <name type="scientific">Xylaria flabelliformis</name>
    <dbReference type="NCBI Taxonomy" id="2512241"/>
    <lineage>
        <taxon>Eukaryota</taxon>
        <taxon>Fungi</taxon>
        <taxon>Dikarya</taxon>
        <taxon>Ascomycota</taxon>
        <taxon>Pezizomycotina</taxon>
        <taxon>Sordariomycetes</taxon>
        <taxon>Xylariomycetidae</taxon>
        <taxon>Xylariales</taxon>
        <taxon>Xylariaceae</taxon>
        <taxon>Xylaria</taxon>
    </lineage>
</organism>
<feature type="compositionally biased region" description="Low complexity" evidence="1">
    <location>
        <begin position="95"/>
        <end position="104"/>
    </location>
</feature>
<evidence type="ECO:0000313" key="4">
    <source>
        <dbReference type="Proteomes" id="UP000319160"/>
    </source>
</evidence>
<dbReference type="EMBL" id="VFLP01000069">
    <property type="protein sequence ID" value="TRX89361.1"/>
    <property type="molecule type" value="Genomic_DNA"/>
</dbReference>
<proteinExistence type="predicted"/>
<evidence type="ECO:0000256" key="1">
    <source>
        <dbReference type="SAM" id="MobiDB-lite"/>
    </source>
</evidence>
<evidence type="ECO:0008006" key="5">
    <source>
        <dbReference type="Google" id="ProtNLM"/>
    </source>
</evidence>
<accession>A0A553HN31</accession>
<dbReference type="Gene3D" id="2.120.10.70">
    <property type="entry name" value="Fucose-specific lectin"/>
    <property type="match status" value="1"/>
</dbReference>